<dbReference type="Proteomes" id="UP000437065">
    <property type="component" value="Unassembled WGS sequence"/>
</dbReference>
<accession>A0A6B0T1Y3</accession>
<keyword evidence="1" id="KW-0472">Membrane</keyword>
<keyword evidence="3" id="KW-1185">Reference proteome</keyword>
<comment type="caution">
    <text evidence="2">The sequence shown here is derived from an EMBL/GenBank/DDBJ whole genome shotgun (WGS) entry which is preliminary data.</text>
</comment>
<feature type="transmembrane region" description="Helical" evidence="1">
    <location>
        <begin position="207"/>
        <end position="229"/>
    </location>
</feature>
<dbReference type="AlphaFoldDB" id="A0A6B0T1Y3"/>
<organism evidence="2 3">
    <name type="scientific">Halobaculum saliterrae</name>
    <dbReference type="NCBI Taxonomy" id="2073113"/>
    <lineage>
        <taxon>Archaea</taxon>
        <taxon>Methanobacteriati</taxon>
        <taxon>Methanobacteriota</taxon>
        <taxon>Stenosarchaea group</taxon>
        <taxon>Halobacteria</taxon>
        <taxon>Halobacteriales</taxon>
        <taxon>Haloferacaceae</taxon>
        <taxon>Halobaculum</taxon>
    </lineage>
</organism>
<reference evidence="2 3" key="1">
    <citation type="submission" date="2019-12" db="EMBL/GenBank/DDBJ databases">
        <title>Isolation and characterization of three novel carbon monoxide-oxidizing members of Halobacteria from salione crusts and soils.</title>
        <authorList>
            <person name="Myers M.R."/>
            <person name="King G.M."/>
        </authorList>
    </citation>
    <scope>NUCLEOTIDE SEQUENCE [LARGE SCALE GENOMIC DNA]</scope>
    <source>
        <strain evidence="2 3">WSA2</strain>
    </source>
</reference>
<protein>
    <submittedName>
        <fullName evidence="2">Uncharacterized protein</fullName>
    </submittedName>
</protein>
<feature type="transmembrane region" description="Helical" evidence="1">
    <location>
        <begin position="241"/>
        <end position="264"/>
    </location>
</feature>
<dbReference type="InterPro" id="IPR058278">
    <property type="entry name" value="DUF7972"/>
</dbReference>
<name>A0A6B0T1Y3_9EURY</name>
<keyword evidence="1" id="KW-1133">Transmembrane helix</keyword>
<dbReference type="EMBL" id="WUUS01000002">
    <property type="protein sequence ID" value="MXR40559.1"/>
    <property type="molecule type" value="Genomic_DNA"/>
</dbReference>
<dbReference type="Pfam" id="PF25927">
    <property type="entry name" value="DUF7972"/>
    <property type="match status" value="1"/>
</dbReference>
<evidence type="ECO:0000313" key="2">
    <source>
        <dbReference type="EMBL" id="MXR40559.1"/>
    </source>
</evidence>
<keyword evidence="1" id="KW-0812">Transmembrane</keyword>
<evidence type="ECO:0000256" key="1">
    <source>
        <dbReference type="SAM" id="Phobius"/>
    </source>
</evidence>
<gene>
    <name evidence="2" type="ORF">GRX01_04250</name>
</gene>
<sequence>MAISTLWTFEMQTLLTDTSTVQTILNTLLSGMILLVSIVVSINSIVLSHDMTSVQNQENRVQGAIRFRRELGELTEGGENPSDLSAFLGVMSRIISIRAQTLTDDLDGVEEELVEDLDEFSESVSAAADQLGEVDETSGAEFALLWKALGFDYGRHIEQSRTIASSSGTSHERFEDLVDAFELFAVGKEYFKTLYYTREVSKLSQTLLFVALPAILYNASTIIAINGQVLPDGVILGIPPLQTFVAVAFTVSIAPYLVLTAYMLRLSTVSRVTASGGIFSLK</sequence>
<proteinExistence type="predicted"/>
<feature type="transmembrane region" description="Helical" evidence="1">
    <location>
        <begin position="24"/>
        <end position="47"/>
    </location>
</feature>
<evidence type="ECO:0000313" key="3">
    <source>
        <dbReference type="Proteomes" id="UP000437065"/>
    </source>
</evidence>